<dbReference type="InterPro" id="IPR052201">
    <property type="entry name" value="LRR-containing_regulator"/>
</dbReference>
<dbReference type="EnsemblMetazoa" id="XM_011405945.2">
    <property type="protein sequence ID" value="XP_011404247.1"/>
    <property type="gene ID" value="LOC100641680"/>
</dbReference>
<reference evidence="2" key="2">
    <citation type="submission" date="2017-05" db="UniProtKB">
        <authorList>
            <consortium name="EnsemblMetazoa"/>
        </authorList>
    </citation>
    <scope>IDENTIFICATION</scope>
</reference>
<dbReference type="KEGG" id="aqu:100641680"/>
<dbReference type="eggNOG" id="KOG4308">
    <property type="taxonomic scope" value="Eukaryota"/>
</dbReference>
<dbReference type="SUPFAM" id="SSF52047">
    <property type="entry name" value="RNI-like"/>
    <property type="match status" value="1"/>
</dbReference>
<dbReference type="OMA" id="IKNCGMK"/>
<evidence type="ECO:0000313" key="2">
    <source>
        <dbReference type="EnsemblMetazoa" id="Aqu2.1.30313_001"/>
    </source>
</evidence>
<keyword evidence="3" id="KW-1185">Reference proteome</keyword>
<dbReference type="EnsemblMetazoa" id="Aqu2.1.30313_001">
    <property type="protein sequence ID" value="Aqu2.1.30313_001"/>
    <property type="gene ID" value="Aqu2.1.30313"/>
</dbReference>
<organism evidence="2">
    <name type="scientific">Amphimedon queenslandica</name>
    <name type="common">Sponge</name>
    <dbReference type="NCBI Taxonomy" id="400682"/>
    <lineage>
        <taxon>Eukaryota</taxon>
        <taxon>Metazoa</taxon>
        <taxon>Porifera</taxon>
        <taxon>Demospongiae</taxon>
        <taxon>Heteroscleromorpha</taxon>
        <taxon>Haplosclerida</taxon>
        <taxon>Niphatidae</taxon>
        <taxon>Amphimedon</taxon>
    </lineage>
</organism>
<dbReference type="PANTHER" id="PTHR24111:SF0">
    <property type="entry name" value="LEUCINE-RICH REPEAT-CONTAINING PROTEIN"/>
    <property type="match status" value="1"/>
</dbReference>
<reference evidence="3" key="1">
    <citation type="journal article" date="2010" name="Nature">
        <title>The Amphimedon queenslandica genome and the evolution of animal complexity.</title>
        <authorList>
            <person name="Srivastava M."/>
            <person name="Simakov O."/>
            <person name="Chapman J."/>
            <person name="Fahey B."/>
            <person name="Gauthier M.E."/>
            <person name="Mitros T."/>
            <person name="Richards G.S."/>
            <person name="Conaco C."/>
            <person name="Dacre M."/>
            <person name="Hellsten U."/>
            <person name="Larroux C."/>
            <person name="Putnam N.H."/>
            <person name="Stanke M."/>
            <person name="Adamska M."/>
            <person name="Darling A."/>
            <person name="Degnan S.M."/>
            <person name="Oakley T.H."/>
            <person name="Plachetzki D.C."/>
            <person name="Zhai Y."/>
            <person name="Adamski M."/>
            <person name="Calcino A."/>
            <person name="Cummins S.F."/>
            <person name="Goodstein D.M."/>
            <person name="Harris C."/>
            <person name="Jackson D.J."/>
            <person name="Leys S.P."/>
            <person name="Shu S."/>
            <person name="Woodcroft B.J."/>
            <person name="Vervoort M."/>
            <person name="Kosik K.S."/>
            <person name="Manning G."/>
            <person name="Degnan B.M."/>
            <person name="Rokhsar D.S."/>
        </authorList>
    </citation>
    <scope>NUCLEOTIDE SEQUENCE [LARGE SCALE GENOMIC DNA]</scope>
</reference>
<dbReference type="Gene3D" id="3.80.10.10">
    <property type="entry name" value="Ribonuclease Inhibitor"/>
    <property type="match status" value="2"/>
</dbReference>
<proteinExistence type="predicted"/>
<keyword evidence="1" id="KW-0677">Repeat</keyword>
<dbReference type="AlphaFoldDB" id="A0A1X7URB1"/>
<dbReference type="InterPro" id="IPR001611">
    <property type="entry name" value="Leu-rich_rpt"/>
</dbReference>
<dbReference type="STRING" id="400682.A0A1X7URB1"/>
<sequence length="387" mass="42632">MSLLKSWEEAARIECGYSSSPNYEAIRSIVATENQSEANSSLHLNGNQASLREKRLNDQDVEVLSHCLIDGSVILLSLVLSYNRITDKGVEHIAQYIKEVKCPLQHLDLSYNDISVDGIALIADALQFNTSLQHVSLDGNLLEKKGGLDLAAMLQVNTTLTHLTLSNTHLHTDCIIAMATVLHGNQTIQCLDLSRPLVHSCLEESTIHISKMLKISCTLKEIHLSKHDMTDTGVKWMATCLMENPNSSLTHLDLSCNKLSRDGASHIAEFLLTNPPLEVLNLSCNRIESEGLISLSNALQSGNNRLKSLLVISNDIHDAGLLAVANLMQVNSVLSQLHIWGNKWTTPTCDAFRELLKTGRLQPGDIDVNFYEVDGVTLLARTLQEAL</sequence>
<evidence type="ECO:0000313" key="3">
    <source>
        <dbReference type="Proteomes" id="UP000007879"/>
    </source>
</evidence>
<dbReference type="OrthoDB" id="272549at2759"/>
<gene>
    <name evidence="2" type="primary">100641680</name>
</gene>
<dbReference type="InterPro" id="IPR032675">
    <property type="entry name" value="LRR_dom_sf"/>
</dbReference>
<protein>
    <recommendedName>
        <fullName evidence="4">Leucine-rich repeat-containing protein 34</fullName>
    </recommendedName>
</protein>
<name>A0A1X7URB1_AMPQE</name>
<evidence type="ECO:0008006" key="4">
    <source>
        <dbReference type="Google" id="ProtNLM"/>
    </source>
</evidence>
<evidence type="ECO:0000256" key="1">
    <source>
        <dbReference type="ARBA" id="ARBA00022737"/>
    </source>
</evidence>
<dbReference type="SMART" id="SM00368">
    <property type="entry name" value="LRR_RI"/>
    <property type="match status" value="9"/>
</dbReference>
<dbReference type="PANTHER" id="PTHR24111">
    <property type="entry name" value="LEUCINE-RICH REPEAT-CONTAINING PROTEIN 34"/>
    <property type="match status" value="1"/>
</dbReference>
<dbReference type="InParanoid" id="A0A1X7URB1"/>
<accession>A0A1X7URB1</accession>
<dbReference type="PROSITE" id="PS51450">
    <property type="entry name" value="LRR"/>
    <property type="match status" value="1"/>
</dbReference>
<dbReference type="Proteomes" id="UP000007879">
    <property type="component" value="Unassembled WGS sequence"/>
</dbReference>
<dbReference type="Pfam" id="PF13516">
    <property type="entry name" value="LRR_6"/>
    <property type="match status" value="5"/>
</dbReference>